<feature type="transmembrane region" description="Helical" evidence="2">
    <location>
        <begin position="6"/>
        <end position="28"/>
    </location>
</feature>
<reference evidence="3 4" key="1">
    <citation type="journal article" date="2017" name="Curr. Biol.">
        <title>Genome architecture and evolution of a unichromosomal asexual nematode.</title>
        <authorList>
            <person name="Fradin H."/>
            <person name="Zegar C."/>
            <person name="Gutwein M."/>
            <person name="Lucas J."/>
            <person name="Kovtun M."/>
            <person name="Corcoran D."/>
            <person name="Baugh L.R."/>
            <person name="Kiontke K."/>
            <person name="Gunsalus K."/>
            <person name="Fitch D.H."/>
            <person name="Piano F."/>
        </authorList>
    </citation>
    <scope>NUCLEOTIDE SEQUENCE [LARGE SCALE GENOMIC DNA]</scope>
    <source>
        <strain evidence="3">PF1309</strain>
    </source>
</reference>
<accession>A0A2A2JCV2</accession>
<dbReference type="EMBL" id="LIAE01010514">
    <property type="protein sequence ID" value="PAV59580.1"/>
    <property type="molecule type" value="Genomic_DNA"/>
</dbReference>
<dbReference type="STRING" id="2018661.A0A2A2JCV2"/>
<proteinExistence type="predicted"/>
<organism evidence="3 4">
    <name type="scientific">Diploscapter pachys</name>
    <dbReference type="NCBI Taxonomy" id="2018661"/>
    <lineage>
        <taxon>Eukaryota</taxon>
        <taxon>Metazoa</taxon>
        <taxon>Ecdysozoa</taxon>
        <taxon>Nematoda</taxon>
        <taxon>Chromadorea</taxon>
        <taxon>Rhabditida</taxon>
        <taxon>Rhabditina</taxon>
        <taxon>Rhabditomorpha</taxon>
        <taxon>Rhabditoidea</taxon>
        <taxon>Rhabditidae</taxon>
        <taxon>Diploscapter</taxon>
    </lineage>
</organism>
<gene>
    <name evidence="3" type="ORF">WR25_01845</name>
</gene>
<keyword evidence="2" id="KW-1133">Transmembrane helix</keyword>
<feature type="region of interest" description="Disordered" evidence="1">
    <location>
        <begin position="128"/>
        <end position="151"/>
    </location>
</feature>
<evidence type="ECO:0000256" key="1">
    <source>
        <dbReference type="SAM" id="MobiDB-lite"/>
    </source>
</evidence>
<dbReference type="AlphaFoldDB" id="A0A2A2JCV2"/>
<dbReference type="Proteomes" id="UP000218231">
    <property type="component" value="Unassembled WGS sequence"/>
</dbReference>
<evidence type="ECO:0000313" key="4">
    <source>
        <dbReference type="Proteomes" id="UP000218231"/>
    </source>
</evidence>
<protein>
    <submittedName>
        <fullName evidence="3">Uncharacterized protein</fullName>
    </submittedName>
</protein>
<keyword evidence="2" id="KW-0472">Membrane</keyword>
<comment type="caution">
    <text evidence="3">The sequence shown here is derived from an EMBL/GenBank/DDBJ whole genome shotgun (WGS) entry which is preliminary data.</text>
</comment>
<keyword evidence="2" id="KW-0812">Transmembrane</keyword>
<evidence type="ECO:0000313" key="3">
    <source>
        <dbReference type="EMBL" id="PAV59580.1"/>
    </source>
</evidence>
<evidence type="ECO:0000256" key="2">
    <source>
        <dbReference type="SAM" id="Phobius"/>
    </source>
</evidence>
<name>A0A2A2JCV2_9BILA</name>
<feature type="compositionally biased region" description="Pro residues" evidence="1">
    <location>
        <begin position="130"/>
        <end position="146"/>
    </location>
</feature>
<sequence>MHSSGSIIEQFILLIVFFQTHIFCRYFMRPNNHSVKFSYNAIQKSRSPTTNSLVNPQEESCFQTNAGKLRFDDNFNTRMQNEQPTPPAGGRFALVGMGRFNVTRENVSVSEEMQQVYKMTPPVSSAPIPVSIPSPSPSPAPSPAPTPEWMDGPRDATALPVICKAVLATNIDEAELAIKELLRIMERIELEQHLEVVEDCFQSISWVIQGKSGTETTGSMVQAIMDPFPFIFAVCYQYPSLQK</sequence>
<keyword evidence="4" id="KW-1185">Reference proteome</keyword>